<dbReference type="SUPFAM" id="SSF52047">
    <property type="entry name" value="RNI-like"/>
    <property type="match status" value="1"/>
</dbReference>
<dbReference type="InParanoid" id="A0A1J7JJS4"/>
<reference evidence="1 2" key="1">
    <citation type="submission" date="2016-10" db="EMBL/GenBank/DDBJ databases">
        <title>Draft genome sequence of Coniochaeta ligniaria NRRL30616, a lignocellulolytic fungus for bioabatement of inhibitors in plant biomass hydrolysates.</title>
        <authorList>
            <consortium name="DOE Joint Genome Institute"/>
            <person name="Jimenez D.J."/>
            <person name="Hector R.E."/>
            <person name="Riley R."/>
            <person name="Sun H."/>
            <person name="Grigoriev I.V."/>
            <person name="Van Elsas J.D."/>
            <person name="Nichols N.N."/>
        </authorList>
    </citation>
    <scope>NUCLEOTIDE SEQUENCE [LARGE SCALE GENOMIC DNA]</scope>
    <source>
        <strain evidence="1 2">NRRL 30616</strain>
    </source>
</reference>
<sequence>MSGTQASTVVALPQEIWWLVSQEFTSRRDFLSLFNLARVNRSMAKLALPLLYSIHELSPASTGDTAIVDTKKWAVLWRSILASSLGGAMYSYCLWIKSLSLGNLHSLLEDLARDQYKDIRTWFFGAPLERFHILQSRASNVATRRNRALMDIESIIFEVANQITDFIKTSATEHDKTVGLTSLEGYHLPTARLPRWVSRLSLLTSLAVRDGSVLNSTIAEAIRENCPHFRELVCHYCVGPDVDDDLAGFLSSLSPNTLQSFTIMSANRVGAITHAALGRHSSSLSQLSLYVEDSAVAGLPFLSDCTNLVDLTLDVCGTVPPLWEQTHKEEVRQIASWLQQCTSLKKLSVINLPSTLSILAEVLKVPGIRLTDLEITMQTIQEDTSAFSSAMATQSDLKTFIFRSRDGWFGGSEFIHAICQCTKLRKLDIVTQMLKIGDFYKVTDTMKDVEEFAFDIDSDEPIGDECVYALGTMHQLKTLTINATTAFTYQGLLALFENLGSDPLGSHQGLSIHIMRQVGTQKFSQAQVKKLNAALSKQLGGKMEITYDADPDELNESDFSD</sequence>
<organism evidence="1 2">
    <name type="scientific">Coniochaeta ligniaria NRRL 30616</name>
    <dbReference type="NCBI Taxonomy" id="1408157"/>
    <lineage>
        <taxon>Eukaryota</taxon>
        <taxon>Fungi</taxon>
        <taxon>Dikarya</taxon>
        <taxon>Ascomycota</taxon>
        <taxon>Pezizomycotina</taxon>
        <taxon>Sordariomycetes</taxon>
        <taxon>Sordariomycetidae</taxon>
        <taxon>Coniochaetales</taxon>
        <taxon>Coniochaetaceae</taxon>
        <taxon>Coniochaeta</taxon>
    </lineage>
</organism>
<dbReference type="InterPro" id="IPR032675">
    <property type="entry name" value="LRR_dom_sf"/>
</dbReference>
<dbReference type="AlphaFoldDB" id="A0A1J7JJS4"/>
<dbReference type="STRING" id="1408157.A0A1J7JJS4"/>
<dbReference type="Proteomes" id="UP000182658">
    <property type="component" value="Unassembled WGS sequence"/>
</dbReference>
<name>A0A1J7JJS4_9PEZI</name>
<protein>
    <recommendedName>
        <fullName evidence="3">F-box domain-containing protein</fullName>
    </recommendedName>
</protein>
<accession>A0A1J7JJS4</accession>
<dbReference type="EMBL" id="KV875094">
    <property type="protein sequence ID" value="OIW33625.1"/>
    <property type="molecule type" value="Genomic_DNA"/>
</dbReference>
<dbReference type="Gene3D" id="3.80.10.10">
    <property type="entry name" value="Ribonuclease Inhibitor"/>
    <property type="match status" value="1"/>
</dbReference>
<evidence type="ECO:0000313" key="1">
    <source>
        <dbReference type="EMBL" id="OIW33625.1"/>
    </source>
</evidence>
<gene>
    <name evidence="1" type="ORF">CONLIGDRAFT_677392</name>
</gene>
<evidence type="ECO:0008006" key="3">
    <source>
        <dbReference type="Google" id="ProtNLM"/>
    </source>
</evidence>
<proteinExistence type="predicted"/>
<evidence type="ECO:0000313" key="2">
    <source>
        <dbReference type="Proteomes" id="UP000182658"/>
    </source>
</evidence>
<keyword evidence="2" id="KW-1185">Reference proteome</keyword>
<dbReference type="OrthoDB" id="10028886at2759"/>